<comment type="similarity">
    <text evidence="3">Belongs to the tissue factor family.</text>
</comment>
<evidence type="ECO:0000256" key="15">
    <source>
        <dbReference type="ARBA" id="ARBA00023288"/>
    </source>
</evidence>
<evidence type="ECO:0000313" key="22">
    <source>
        <dbReference type="Proteomes" id="UP000694569"/>
    </source>
</evidence>
<dbReference type="GO" id="GO:0005886">
    <property type="term" value="C:plasma membrane"/>
    <property type="evidence" value="ECO:0007669"/>
    <property type="project" value="TreeGrafter"/>
</dbReference>
<evidence type="ECO:0000256" key="17">
    <source>
        <dbReference type="SAM" id="Phobius"/>
    </source>
</evidence>
<dbReference type="InterPro" id="IPR015373">
    <property type="entry name" value="Interferon/interleukin_rcp_dom"/>
</dbReference>
<accession>A0A8C5QQP0</accession>
<evidence type="ECO:0000256" key="11">
    <source>
        <dbReference type="ARBA" id="ARBA00023136"/>
    </source>
</evidence>
<dbReference type="GO" id="GO:0004896">
    <property type="term" value="F:cytokine receptor activity"/>
    <property type="evidence" value="ECO:0007669"/>
    <property type="project" value="TreeGrafter"/>
</dbReference>
<evidence type="ECO:0000259" key="20">
    <source>
        <dbReference type="Pfam" id="PF09294"/>
    </source>
</evidence>
<evidence type="ECO:0000256" key="10">
    <source>
        <dbReference type="ARBA" id="ARBA00023084"/>
    </source>
</evidence>
<reference evidence="21" key="2">
    <citation type="submission" date="2025-09" db="UniProtKB">
        <authorList>
            <consortium name="Ensembl"/>
        </authorList>
    </citation>
    <scope>IDENTIFICATION</scope>
</reference>
<keyword evidence="10" id="KW-0094">Blood coagulation</keyword>
<keyword evidence="6 17" id="KW-0812">Transmembrane</keyword>
<proteinExistence type="inferred from homology"/>
<comment type="subcellular location">
    <subcellularLocation>
        <location evidence="2">Membrane</location>
        <topology evidence="2">Single-pass type I membrane protein</topology>
    </subcellularLocation>
</comment>
<comment type="subunit">
    <text evidence="4">Interacts with HSPE; the interaction, inhibited by heparin, promotes the generation of activated factor X and activates coagulation in the presence of activated factor VII.</text>
</comment>
<dbReference type="InterPro" id="IPR013783">
    <property type="entry name" value="Ig-like_fold"/>
</dbReference>
<comment type="function">
    <text evidence="1">Initiates blood coagulation by forming a complex with circulating factor VII or VIIa. The [TF:VIIa] complex activates factors IX or X by specific limited proteolysis. TF plays a role in normal hemostasis by initiating the cell-surface assembly and propagation of the coagulation protease cascade.</text>
</comment>
<keyword evidence="13" id="KW-1015">Disulfide bond</keyword>
<dbReference type="PANTHER" id="PTHR20859:SF22">
    <property type="entry name" value="TISSUE FACTOR"/>
    <property type="match status" value="1"/>
</dbReference>
<dbReference type="Pfam" id="PF09294">
    <property type="entry name" value="Interfer-bind"/>
    <property type="match status" value="1"/>
</dbReference>
<keyword evidence="12" id="KW-0564">Palmitate</keyword>
<reference evidence="21" key="1">
    <citation type="submission" date="2025-08" db="UniProtKB">
        <authorList>
            <consortium name="Ensembl"/>
        </authorList>
    </citation>
    <scope>IDENTIFICATION</scope>
</reference>
<feature type="signal peptide" evidence="18">
    <location>
        <begin position="1"/>
        <end position="25"/>
    </location>
</feature>
<evidence type="ECO:0000259" key="19">
    <source>
        <dbReference type="Pfam" id="PF01108"/>
    </source>
</evidence>
<keyword evidence="8 18" id="KW-0732">Signal</keyword>
<evidence type="ECO:0000256" key="4">
    <source>
        <dbReference type="ARBA" id="ARBA00011184"/>
    </source>
</evidence>
<dbReference type="GeneTree" id="ENSGT00390000012668"/>
<feature type="domain" description="Interferon/interleukin receptor" evidence="20">
    <location>
        <begin position="127"/>
        <end position="234"/>
    </location>
</feature>
<dbReference type="Proteomes" id="UP000694569">
    <property type="component" value="Unplaced"/>
</dbReference>
<evidence type="ECO:0000256" key="7">
    <source>
        <dbReference type="ARBA" id="ARBA00022696"/>
    </source>
</evidence>
<evidence type="ECO:0000256" key="8">
    <source>
        <dbReference type="ARBA" id="ARBA00022729"/>
    </source>
</evidence>
<keyword evidence="9 17" id="KW-1133">Transmembrane helix</keyword>
<dbReference type="InterPro" id="IPR050650">
    <property type="entry name" value="Type-II_Cytokine-TF_Rcpt"/>
</dbReference>
<evidence type="ECO:0000256" key="1">
    <source>
        <dbReference type="ARBA" id="ARBA00002201"/>
    </source>
</evidence>
<dbReference type="FunFam" id="2.60.40.10:FF:000746">
    <property type="entry name" value="Tissue factor"/>
    <property type="match status" value="1"/>
</dbReference>
<feature type="domain" description="Fibronectin type-III" evidence="19">
    <location>
        <begin position="13"/>
        <end position="102"/>
    </location>
</feature>
<dbReference type="SUPFAM" id="SSF49265">
    <property type="entry name" value="Fibronectin type III"/>
    <property type="match status" value="2"/>
</dbReference>
<evidence type="ECO:0000256" key="14">
    <source>
        <dbReference type="ARBA" id="ARBA00023180"/>
    </source>
</evidence>
<dbReference type="PANTHER" id="PTHR20859">
    <property type="entry name" value="INTERFERON/INTERLEUKIN RECEPTOR"/>
    <property type="match status" value="1"/>
</dbReference>
<evidence type="ECO:0000256" key="3">
    <source>
        <dbReference type="ARBA" id="ARBA00009197"/>
    </source>
</evidence>
<protein>
    <recommendedName>
        <fullName evidence="5">Tissue factor</fullName>
    </recommendedName>
    <alternativeName>
        <fullName evidence="16">Coagulation factor III</fullName>
    </alternativeName>
</protein>
<name>A0A8C5QQP0_9ANUR</name>
<dbReference type="InterPro" id="IPR001187">
    <property type="entry name" value="Tissue_factor"/>
</dbReference>
<dbReference type="Ensembl" id="ENSLLET00000042629.1">
    <property type="protein sequence ID" value="ENSLLEP00000040973.1"/>
    <property type="gene ID" value="ENSLLEG00000026082.1"/>
</dbReference>
<evidence type="ECO:0000256" key="12">
    <source>
        <dbReference type="ARBA" id="ARBA00023139"/>
    </source>
</evidence>
<keyword evidence="11 17" id="KW-0472">Membrane</keyword>
<feature type="transmembrane region" description="Helical" evidence="17">
    <location>
        <begin position="243"/>
        <end position="267"/>
    </location>
</feature>
<evidence type="ECO:0000256" key="16">
    <source>
        <dbReference type="ARBA" id="ARBA00031171"/>
    </source>
</evidence>
<evidence type="ECO:0000256" key="9">
    <source>
        <dbReference type="ARBA" id="ARBA00022989"/>
    </source>
</evidence>
<dbReference type="InterPro" id="IPR003961">
    <property type="entry name" value="FN3_dom"/>
</dbReference>
<dbReference type="PRINTS" id="PR00346">
    <property type="entry name" value="TISSUEFACTOR"/>
</dbReference>
<keyword evidence="14" id="KW-0325">Glycoprotein</keyword>
<organism evidence="21 22">
    <name type="scientific">Leptobrachium leishanense</name>
    <name type="common">Leishan spiny toad</name>
    <dbReference type="NCBI Taxonomy" id="445787"/>
    <lineage>
        <taxon>Eukaryota</taxon>
        <taxon>Metazoa</taxon>
        <taxon>Chordata</taxon>
        <taxon>Craniata</taxon>
        <taxon>Vertebrata</taxon>
        <taxon>Euteleostomi</taxon>
        <taxon>Amphibia</taxon>
        <taxon>Batrachia</taxon>
        <taxon>Anura</taxon>
        <taxon>Pelobatoidea</taxon>
        <taxon>Megophryidae</taxon>
        <taxon>Leptobrachium</taxon>
    </lineage>
</organism>
<dbReference type="Gene3D" id="2.60.40.10">
    <property type="entry name" value="Immunoglobulins"/>
    <property type="match status" value="2"/>
</dbReference>
<dbReference type="GO" id="GO:0007596">
    <property type="term" value="P:blood coagulation"/>
    <property type="evidence" value="ECO:0007669"/>
    <property type="project" value="UniProtKB-KW"/>
</dbReference>
<feature type="chain" id="PRO_5034163266" description="Tissue factor" evidence="18">
    <location>
        <begin position="26"/>
        <end position="286"/>
    </location>
</feature>
<evidence type="ECO:0000256" key="2">
    <source>
        <dbReference type="ARBA" id="ARBA00004479"/>
    </source>
</evidence>
<dbReference type="AlphaFoldDB" id="A0A8C5QQP0"/>
<dbReference type="OrthoDB" id="8942372at2759"/>
<dbReference type="InterPro" id="IPR036116">
    <property type="entry name" value="FN3_sf"/>
</dbReference>
<keyword evidence="15" id="KW-0449">Lipoprotein</keyword>
<keyword evidence="22" id="KW-1185">Reference proteome</keyword>
<evidence type="ECO:0000256" key="18">
    <source>
        <dbReference type="SAM" id="SignalP"/>
    </source>
</evidence>
<dbReference type="Pfam" id="PF01108">
    <property type="entry name" value="Tissue_fac"/>
    <property type="match status" value="1"/>
</dbReference>
<evidence type="ECO:0000256" key="6">
    <source>
        <dbReference type="ARBA" id="ARBA00022692"/>
    </source>
</evidence>
<evidence type="ECO:0000256" key="5">
    <source>
        <dbReference type="ARBA" id="ARBA00018722"/>
    </source>
</evidence>
<evidence type="ECO:0000313" key="21">
    <source>
        <dbReference type="Ensembl" id="ENSLLEP00000040973.1"/>
    </source>
</evidence>
<evidence type="ECO:0000256" key="13">
    <source>
        <dbReference type="ARBA" id="ARBA00023157"/>
    </source>
</evidence>
<sequence length="286" mass="32630">MKTFGLHLQALTLFCLTLCLQRTAAFDPKDIKTAINITWSSINFKTILEWKPKPENYTYTVEVSGKYTDWEKRCIRSMETECDVTSLLEDVKDTHTARVISDIPVTEDFVEEFPHAESPKFIPYEQTILGKPVIDSFELNKDDGKLNIFIKDAVTPYRFPNGSFKTIRDIFQNDLRYTLFYRKASSTGRKQVSSTTNEIVINAENGESYCFFVRATILSRKANRDSQDSDEKCTPDGHNDFDLNILVAVISAVVLIVIIIVLSVIICKCRKAKAEKSKETKPLNEI</sequence>
<keyword evidence="7" id="KW-0356">Hemostasis</keyword>